<dbReference type="CDD" id="cd00293">
    <property type="entry name" value="USP-like"/>
    <property type="match status" value="1"/>
</dbReference>
<evidence type="ECO:0000313" key="3">
    <source>
        <dbReference type="Proteomes" id="UP000756530"/>
    </source>
</evidence>
<dbReference type="EMBL" id="JAHUZE010000002">
    <property type="protein sequence ID" value="MBV7379620.1"/>
    <property type="molecule type" value="Genomic_DNA"/>
</dbReference>
<accession>A0ABS6T3S1</accession>
<sequence>MFQHILVPIDLSHLDGLKHARKVAGDLAQLYGSDITYVGVGADTPGALGKNPEQFGKKLSEFASSEAASTGAKSGSHPVICNDPTTELDDALLKAVGEVGADLVVMQSHVPGLVDYIWPSNGGKIAGHAKCSVMVVRGD</sequence>
<organism evidence="2 3">
    <name type="scientific">Maritimibacter dapengensis</name>
    <dbReference type="NCBI Taxonomy" id="2836868"/>
    <lineage>
        <taxon>Bacteria</taxon>
        <taxon>Pseudomonadati</taxon>
        <taxon>Pseudomonadota</taxon>
        <taxon>Alphaproteobacteria</taxon>
        <taxon>Rhodobacterales</taxon>
        <taxon>Roseobacteraceae</taxon>
        <taxon>Maritimibacter</taxon>
    </lineage>
</organism>
<name>A0ABS6T3S1_9RHOB</name>
<dbReference type="RefSeq" id="WP_218392733.1">
    <property type="nucleotide sequence ID" value="NZ_JAHUZE010000002.1"/>
</dbReference>
<keyword evidence="3" id="KW-1185">Reference proteome</keyword>
<evidence type="ECO:0000259" key="1">
    <source>
        <dbReference type="Pfam" id="PF00582"/>
    </source>
</evidence>
<feature type="domain" description="UspA" evidence="1">
    <location>
        <begin position="1"/>
        <end position="137"/>
    </location>
</feature>
<dbReference type="InterPro" id="IPR006016">
    <property type="entry name" value="UspA"/>
</dbReference>
<gene>
    <name evidence="2" type="ORF">KJP28_11845</name>
</gene>
<dbReference type="Pfam" id="PF00582">
    <property type="entry name" value="Usp"/>
    <property type="match status" value="1"/>
</dbReference>
<protein>
    <submittedName>
        <fullName evidence="2">Universal stress protein</fullName>
    </submittedName>
</protein>
<evidence type="ECO:0000313" key="2">
    <source>
        <dbReference type="EMBL" id="MBV7379620.1"/>
    </source>
</evidence>
<comment type="caution">
    <text evidence="2">The sequence shown here is derived from an EMBL/GenBank/DDBJ whole genome shotgun (WGS) entry which is preliminary data.</text>
</comment>
<dbReference type="Proteomes" id="UP000756530">
    <property type="component" value="Unassembled WGS sequence"/>
</dbReference>
<proteinExistence type="predicted"/>
<reference evidence="2 3" key="1">
    <citation type="submission" date="2021-05" db="EMBL/GenBank/DDBJ databases">
        <title>Culturable bacteria isolated from Daya Bay.</title>
        <authorList>
            <person name="Zheng W."/>
            <person name="Yu S."/>
            <person name="Huang Y."/>
        </authorList>
    </citation>
    <scope>NUCLEOTIDE SEQUENCE [LARGE SCALE GENOMIC DNA]</scope>
    <source>
        <strain evidence="2 3">DP4N28-5</strain>
    </source>
</reference>